<dbReference type="Proteomes" id="UP001732700">
    <property type="component" value="Chromosome 5A"/>
</dbReference>
<accession>A0ACD5XU83</accession>
<organism evidence="1 2">
    <name type="scientific">Avena sativa</name>
    <name type="common">Oat</name>
    <dbReference type="NCBI Taxonomy" id="4498"/>
    <lineage>
        <taxon>Eukaryota</taxon>
        <taxon>Viridiplantae</taxon>
        <taxon>Streptophyta</taxon>
        <taxon>Embryophyta</taxon>
        <taxon>Tracheophyta</taxon>
        <taxon>Spermatophyta</taxon>
        <taxon>Magnoliopsida</taxon>
        <taxon>Liliopsida</taxon>
        <taxon>Poales</taxon>
        <taxon>Poaceae</taxon>
        <taxon>BOP clade</taxon>
        <taxon>Pooideae</taxon>
        <taxon>Poodae</taxon>
        <taxon>Poeae</taxon>
        <taxon>Poeae Chloroplast Group 1 (Aveneae type)</taxon>
        <taxon>Aveninae</taxon>
        <taxon>Avena</taxon>
    </lineage>
</organism>
<sequence length="557" mass="61517">MARPQQEAIDTFIGITGADEAVAVRKLEEHAGDLNQAVNAYFNDGPGTANTINQSIGPVNHDDMELDGPLDNAFQRSLYPEALHDPFALMDPNFQQRFFDRAGSAGTTNHDSHGSHPREATVKVNDSNIQTGPSGQASVVGNVTGHGSSYGPEFRETIIIDDDEDELPYGISSQHANIPSSVSQPNPPLPTAPPLVHVTDNDIEEEMIRAAIEASKREAEELANTAEQERTQHLDGINLGDHSSDEYMETAGGTVGRQELVTGMAGTSIQLTDEESSQEETEDVEEEPLVRRRSRRIPSGDTELTQPILPGDSPPSSSQPQNNDHQYNRTDFPSEWGGISSEEHDEAVMLEAAMFGGIPEAPTYPLSIPSHGSSSHYPQVVHSPPPELTEQRLLREQQDDEYLASLQADQEKEMKTLQEAELRQLEETAAREAALEKQKQEEEERRKKQLEKEELESSLAAKQASLPSEPPSDKEGVITLVVRMPDGSRQGRRFLKSDKFQSLFDFLDVGRICRPGTYRLVRTYPRRAFTPADGDLSFSELGLTSKQEALFIEQITE</sequence>
<protein>
    <submittedName>
        <fullName evidence="1">Uncharacterized protein</fullName>
    </submittedName>
</protein>
<dbReference type="EnsemblPlants" id="AVESA.00010b.r2.5AG0855530.1">
    <property type="protein sequence ID" value="AVESA.00010b.r2.5AG0855530.1.CDS"/>
    <property type="gene ID" value="AVESA.00010b.r2.5AG0855530"/>
</dbReference>
<reference evidence="1" key="1">
    <citation type="submission" date="2021-05" db="EMBL/GenBank/DDBJ databases">
        <authorList>
            <person name="Scholz U."/>
            <person name="Mascher M."/>
            <person name="Fiebig A."/>
        </authorList>
    </citation>
    <scope>NUCLEOTIDE SEQUENCE [LARGE SCALE GENOMIC DNA]</scope>
</reference>
<reference evidence="1" key="2">
    <citation type="submission" date="2025-09" db="UniProtKB">
        <authorList>
            <consortium name="EnsemblPlants"/>
        </authorList>
    </citation>
    <scope>IDENTIFICATION</scope>
</reference>
<evidence type="ECO:0000313" key="2">
    <source>
        <dbReference type="Proteomes" id="UP001732700"/>
    </source>
</evidence>
<proteinExistence type="predicted"/>
<evidence type="ECO:0000313" key="1">
    <source>
        <dbReference type="EnsemblPlants" id="AVESA.00010b.r2.5AG0855530.1.CDS"/>
    </source>
</evidence>
<name>A0ACD5XU83_AVESA</name>
<keyword evidence="2" id="KW-1185">Reference proteome</keyword>